<feature type="region of interest" description="Disordered" evidence="1">
    <location>
        <begin position="67"/>
        <end position="88"/>
    </location>
</feature>
<evidence type="ECO:0000313" key="3">
    <source>
        <dbReference type="Proteomes" id="UP000634476"/>
    </source>
</evidence>
<accession>A0A8J3SUU7</accession>
<protein>
    <submittedName>
        <fullName evidence="2">Uncharacterized protein</fullName>
    </submittedName>
</protein>
<evidence type="ECO:0000256" key="1">
    <source>
        <dbReference type="SAM" id="MobiDB-lite"/>
    </source>
</evidence>
<dbReference type="Proteomes" id="UP000634476">
    <property type="component" value="Unassembled WGS sequence"/>
</dbReference>
<dbReference type="AlphaFoldDB" id="A0A8J3SUU7"/>
<organism evidence="2 3">
    <name type="scientific">Planobispora takensis</name>
    <dbReference type="NCBI Taxonomy" id="1367882"/>
    <lineage>
        <taxon>Bacteria</taxon>
        <taxon>Bacillati</taxon>
        <taxon>Actinomycetota</taxon>
        <taxon>Actinomycetes</taxon>
        <taxon>Streptosporangiales</taxon>
        <taxon>Streptosporangiaceae</taxon>
        <taxon>Planobispora</taxon>
    </lineage>
</organism>
<gene>
    <name evidence="2" type="ORF">Pta02_29250</name>
</gene>
<dbReference type="EMBL" id="BOOK01000020">
    <property type="protein sequence ID" value="GII00917.1"/>
    <property type="molecule type" value="Genomic_DNA"/>
</dbReference>
<proteinExistence type="predicted"/>
<keyword evidence="3" id="KW-1185">Reference proteome</keyword>
<evidence type="ECO:0000313" key="2">
    <source>
        <dbReference type="EMBL" id="GII00917.1"/>
    </source>
</evidence>
<comment type="caution">
    <text evidence="2">The sequence shown here is derived from an EMBL/GenBank/DDBJ whole genome shotgun (WGS) entry which is preliminary data.</text>
</comment>
<reference evidence="2" key="1">
    <citation type="submission" date="2021-01" db="EMBL/GenBank/DDBJ databases">
        <title>Whole genome shotgun sequence of Planobispora takensis NBRC 109077.</title>
        <authorList>
            <person name="Komaki H."/>
            <person name="Tamura T."/>
        </authorList>
    </citation>
    <scope>NUCLEOTIDE SEQUENCE</scope>
    <source>
        <strain evidence="2">NBRC 109077</strain>
    </source>
</reference>
<name>A0A8J3SUU7_9ACTN</name>
<sequence length="88" mass="9126">MVVVSPSGLATVVTWETFGLVTIWSFGGMSAAWAGVTGASRAAAAATNKVRPILRGVSTRDLLAEQMRAHGNDPNCQPGQSDRPDGTV</sequence>